<dbReference type="EMBL" id="JBBPEH010000004">
    <property type="protein sequence ID" value="KAK7540068.1"/>
    <property type="molecule type" value="Genomic_DNA"/>
</dbReference>
<feature type="non-terminal residue" evidence="1">
    <location>
        <position position="64"/>
    </location>
</feature>
<evidence type="ECO:0000313" key="2">
    <source>
        <dbReference type="Proteomes" id="UP001360953"/>
    </source>
</evidence>
<dbReference type="RefSeq" id="XP_066657339.1">
    <property type="nucleotide sequence ID" value="XM_066796706.1"/>
</dbReference>
<dbReference type="Proteomes" id="UP001360953">
    <property type="component" value="Unassembled WGS sequence"/>
</dbReference>
<accession>A0ABR1LY05</accession>
<dbReference type="GeneID" id="92029612"/>
<feature type="non-terminal residue" evidence="1">
    <location>
        <position position="1"/>
    </location>
</feature>
<sequence>RSPNTTYIYTNTSSLPSSKGIGIGLVILPNNLISSRSKSLNIENSNLVYNRELEGITKVFKYTS</sequence>
<proteinExistence type="predicted"/>
<organism evidence="1 2">
    <name type="scientific">Phyllosticta citribraziliensis</name>
    <dbReference type="NCBI Taxonomy" id="989973"/>
    <lineage>
        <taxon>Eukaryota</taxon>
        <taxon>Fungi</taxon>
        <taxon>Dikarya</taxon>
        <taxon>Ascomycota</taxon>
        <taxon>Pezizomycotina</taxon>
        <taxon>Dothideomycetes</taxon>
        <taxon>Dothideomycetes incertae sedis</taxon>
        <taxon>Botryosphaeriales</taxon>
        <taxon>Phyllostictaceae</taxon>
        <taxon>Phyllosticta</taxon>
    </lineage>
</organism>
<reference evidence="1 2" key="1">
    <citation type="submission" date="2024-04" db="EMBL/GenBank/DDBJ databases">
        <title>Phyllosticta paracitricarpa is synonymous to the EU quarantine fungus P. citricarpa based on phylogenomic analyses.</title>
        <authorList>
            <consortium name="Lawrence Berkeley National Laboratory"/>
            <person name="Van ingen-buijs V.A."/>
            <person name="Van westerhoven A.C."/>
            <person name="Haridas S."/>
            <person name="Skiadas P."/>
            <person name="Martin F."/>
            <person name="Groenewald J.Z."/>
            <person name="Crous P.W."/>
            <person name="Seidl M.F."/>
        </authorList>
    </citation>
    <scope>NUCLEOTIDE SEQUENCE [LARGE SCALE GENOMIC DNA]</scope>
    <source>
        <strain evidence="1 2">CPC 17464</strain>
    </source>
</reference>
<evidence type="ECO:0000313" key="1">
    <source>
        <dbReference type="EMBL" id="KAK7540068.1"/>
    </source>
</evidence>
<gene>
    <name evidence="1" type="ORF">J3D65DRAFT_535961</name>
</gene>
<keyword evidence="2" id="KW-1185">Reference proteome</keyword>
<protein>
    <submittedName>
        <fullName evidence="1">Uncharacterized protein</fullName>
    </submittedName>
</protein>
<comment type="caution">
    <text evidence="1">The sequence shown here is derived from an EMBL/GenBank/DDBJ whole genome shotgun (WGS) entry which is preliminary data.</text>
</comment>
<name>A0ABR1LY05_9PEZI</name>